<dbReference type="RefSeq" id="WP_219433903.1">
    <property type="nucleotide sequence ID" value="NZ_JAHXCP010000023.1"/>
</dbReference>
<accession>A0ABS6Y7G4</accession>
<name>A0ABS6Y7G4_9BACT</name>
<organism evidence="1 2">
    <name type="scientific">Prevotella melaninogenica</name>
    <dbReference type="NCBI Taxonomy" id="28132"/>
    <lineage>
        <taxon>Bacteria</taxon>
        <taxon>Pseudomonadati</taxon>
        <taxon>Bacteroidota</taxon>
        <taxon>Bacteroidia</taxon>
        <taxon>Bacteroidales</taxon>
        <taxon>Prevotellaceae</taxon>
        <taxon>Prevotella</taxon>
    </lineage>
</organism>
<protein>
    <submittedName>
        <fullName evidence="1">Uncharacterized protein</fullName>
    </submittedName>
</protein>
<evidence type="ECO:0000313" key="2">
    <source>
        <dbReference type="Proteomes" id="UP000812077"/>
    </source>
</evidence>
<comment type="caution">
    <text evidence="1">The sequence shown here is derived from an EMBL/GenBank/DDBJ whole genome shotgun (WGS) entry which is preliminary data.</text>
</comment>
<dbReference type="EMBL" id="JAHXCP010000023">
    <property type="protein sequence ID" value="MBW4755444.1"/>
    <property type="molecule type" value="Genomic_DNA"/>
</dbReference>
<gene>
    <name evidence="1" type="ORF">KZO77_10480</name>
</gene>
<proteinExistence type="predicted"/>
<sequence length="206" mass="23229">MIQCSINACGEICQPALEKTSKDGKKFLSFTVKIPVSGRSGSISDLFLSISVDGDYSQIGKYSLGRKVSFKGKMIPRKYKGLIYYNVHSEGDILTADPECSPFITGTMDFKGKIGKKVQNLTDKKGRSFQSFSAFSSNKTGQETEYIWIHFMNFHLTENNKVSPEQSVAISGDFHFNVYKDVINLECIIQDISQWEWTREDSITDK</sequence>
<dbReference type="Proteomes" id="UP000812077">
    <property type="component" value="Unassembled WGS sequence"/>
</dbReference>
<keyword evidence="2" id="KW-1185">Reference proteome</keyword>
<evidence type="ECO:0000313" key="1">
    <source>
        <dbReference type="EMBL" id="MBW4755444.1"/>
    </source>
</evidence>
<reference evidence="1 2" key="1">
    <citation type="submission" date="2021-07" db="EMBL/GenBank/DDBJ databases">
        <title>Genomic diversity and antimicrobial resistance of Prevotella spp. isolated from chronic lung disease airways.</title>
        <authorList>
            <person name="Webb K.A."/>
            <person name="Olagoke O.S."/>
            <person name="Baird T."/>
            <person name="Neill J."/>
            <person name="Pham A."/>
            <person name="Wells T.J."/>
            <person name="Ramsay K.A."/>
            <person name="Bell S.C."/>
            <person name="Sarovich D.S."/>
            <person name="Price E.P."/>
        </authorList>
    </citation>
    <scope>NUCLEOTIDE SEQUENCE [LARGE SCALE GENOMIC DNA]</scope>
    <source>
        <strain evidence="1 2">SCHI0027.S.6</strain>
    </source>
</reference>